<evidence type="ECO:0000313" key="2">
    <source>
        <dbReference type="Proteomes" id="UP000266723"/>
    </source>
</evidence>
<organism evidence="1 2">
    <name type="scientific">Brassica cretica</name>
    <name type="common">Mustard</name>
    <dbReference type="NCBI Taxonomy" id="69181"/>
    <lineage>
        <taxon>Eukaryota</taxon>
        <taxon>Viridiplantae</taxon>
        <taxon>Streptophyta</taxon>
        <taxon>Embryophyta</taxon>
        <taxon>Tracheophyta</taxon>
        <taxon>Spermatophyta</taxon>
        <taxon>Magnoliopsida</taxon>
        <taxon>eudicotyledons</taxon>
        <taxon>Gunneridae</taxon>
        <taxon>Pentapetalae</taxon>
        <taxon>rosids</taxon>
        <taxon>malvids</taxon>
        <taxon>Brassicales</taxon>
        <taxon>Brassicaceae</taxon>
        <taxon>Brassiceae</taxon>
        <taxon>Brassica</taxon>
    </lineage>
</organism>
<reference evidence="1 2" key="1">
    <citation type="journal article" date="2020" name="BMC Genomics">
        <title>Intraspecific diversification of the crop wild relative Brassica cretica Lam. using demographic model selection.</title>
        <authorList>
            <person name="Kioukis A."/>
            <person name="Michalopoulou V.A."/>
            <person name="Briers L."/>
            <person name="Pirintsos S."/>
            <person name="Studholme D.J."/>
            <person name="Pavlidis P."/>
            <person name="Sarris P.F."/>
        </authorList>
    </citation>
    <scope>NUCLEOTIDE SEQUENCE [LARGE SCALE GENOMIC DNA]</scope>
    <source>
        <strain evidence="2">cv. PFS-1207/04</strain>
    </source>
</reference>
<protein>
    <submittedName>
        <fullName evidence="1">Uncharacterized protein</fullName>
    </submittedName>
</protein>
<dbReference type="Proteomes" id="UP000266723">
    <property type="component" value="Unassembled WGS sequence"/>
</dbReference>
<proteinExistence type="predicted"/>
<name>A0ABQ7EQG7_BRACR</name>
<accession>A0ABQ7EQG7</accession>
<comment type="caution">
    <text evidence="1">The sequence shown here is derived from an EMBL/GenBank/DDBJ whole genome shotgun (WGS) entry which is preliminary data.</text>
</comment>
<gene>
    <name evidence="1" type="ORF">DY000_02049823</name>
</gene>
<sequence>MAASSTLLANLRAGRCSNNAEVRLLSRRLSMEPSLLPESTHIDTFSLKDSSVNPIIKIHPTSSPTLPHLFSLIGLGRLQETGEIKNTLDATAKGNPYIHSCLWFFHSMIRENTDYVSKYCSPAAFHSPSRQAYTSRQSPSSRLQGFFCANLFVRDSVD</sequence>
<dbReference type="EMBL" id="QGKV02000297">
    <property type="protein sequence ID" value="KAF3605774.1"/>
    <property type="molecule type" value="Genomic_DNA"/>
</dbReference>
<keyword evidence="2" id="KW-1185">Reference proteome</keyword>
<evidence type="ECO:0000313" key="1">
    <source>
        <dbReference type="EMBL" id="KAF3605774.1"/>
    </source>
</evidence>